<dbReference type="EMBL" id="CCBN010000015">
    <property type="protein sequence ID" value="CDO56413.1"/>
    <property type="molecule type" value="Genomic_DNA"/>
</dbReference>
<proteinExistence type="predicted"/>
<comment type="caution">
    <text evidence="2">The sequence shown here is derived from an EMBL/GenBank/DDBJ whole genome shotgun (WGS) entry which is preliminary data.</text>
</comment>
<feature type="region of interest" description="Disordered" evidence="1">
    <location>
        <begin position="44"/>
        <end position="76"/>
    </location>
</feature>
<name>A0A0J9XGG0_GEOCN</name>
<evidence type="ECO:0000313" key="3">
    <source>
        <dbReference type="Proteomes" id="UP000242525"/>
    </source>
</evidence>
<sequence length="109" mass="12119">MSSFFFSPGKPSLITLTPSFSCCDLDLNSLLHIDQKCPSLRTIPTTTKSRRLTATVSRSPRPSSTLPSRVLTPSSEETTSTLFTALLRLLLPSAPLRRNKSQFIENMYI</sequence>
<dbReference type="Proteomes" id="UP000242525">
    <property type="component" value="Unassembled WGS sequence"/>
</dbReference>
<evidence type="ECO:0000256" key="1">
    <source>
        <dbReference type="SAM" id="MobiDB-lite"/>
    </source>
</evidence>
<gene>
    <name evidence="2" type="ORF">BN980_GECA15s00868g</name>
</gene>
<feature type="compositionally biased region" description="Low complexity" evidence="1">
    <location>
        <begin position="55"/>
        <end position="76"/>
    </location>
</feature>
<dbReference type="AlphaFoldDB" id="A0A0J9XGG0"/>
<keyword evidence="3" id="KW-1185">Reference proteome</keyword>
<organism evidence="2 3">
    <name type="scientific">Geotrichum candidum</name>
    <name type="common">Oospora lactis</name>
    <name type="synonym">Dipodascus geotrichum</name>
    <dbReference type="NCBI Taxonomy" id="1173061"/>
    <lineage>
        <taxon>Eukaryota</taxon>
        <taxon>Fungi</taxon>
        <taxon>Dikarya</taxon>
        <taxon>Ascomycota</taxon>
        <taxon>Saccharomycotina</taxon>
        <taxon>Dipodascomycetes</taxon>
        <taxon>Dipodascales</taxon>
        <taxon>Dipodascaceae</taxon>
        <taxon>Geotrichum</taxon>
    </lineage>
</organism>
<accession>A0A0J9XGG0</accession>
<evidence type="ECO:0000313" key="2">
    <source>
        <dbReference type="EMBL" id="CDO56413.1"/>
    </source>
</evidence>
<reference evidence="2" key="1">
    <citation type="submission" date="2014-03" db="EMBL/GenBank/DDBJ databases">
        <authorList>
            <person name="Casaregola S."/>
        </authorList>
    </citation>
    <scope>NUCLEOTIDE SEQUENCE [LARGE SCALE GENOMIC DNA]</scope>
    <source>
        <strain evidence="2">CLIB 918</strain>
    </source>
</reference>
<protein>
    <submittedName>
        <fullName evidence="2">Similar to Saccharomyces cerevisiae YFR032C-A RPL29 Ribosomal 60S subunit protein L29</fullName>
    </submittedName>
</protein>